<organism evidence="1 2">
    <name type="scientific">Panagrolaimus sp. PS1159</name>
    <dbReference type="NCBI Taxonomy" id="55785"/>
    <lineage>
        <taxon>Eukaryota</taxon>
        <taxon>Metazoa</taxon>
        <taxon>Ecdysozoa</taxon>
        <taxon>Nematoda</taxon>
        <taxon>Chromadorea</taxon>
        <taxon>Rhabditida</taxon>
        <taxon>Tylenchina</taxon>
        <taxon>Panagrolaimomorpha</taxon>
        <taxon>Panagrolaimoidea</taxon>
        <taxon>Panagrolaimidae</taxon>
        <taxon>Panagrolaimus</taxon>
    </lineage>
</organism>
<sequence>MFLTFFVPQAVIKWYRRQSSDTDTPIPYILGIIGSLLWLRYSIFIEDFKLTLLQCYAVFMQSFFIIAMIVYRSRKKRLIRVALIVAIIMSILFFYIHNLSFEEGKIFVGRLASGAQIAGSLVCPYFIYRAVSTKVIDFVPFAPVAFTWVMELHAIGYSIGINDFYMLLANTVFCCMDGSLLLMFFIYPSEKPENMFAGKETTANTKFAPIKTTKMSINASSFHLSTLSNPISSSSSATTTTTIILSSSPKKLN</sequence>
<protein>
    <submittedName>
        <fullName evidence="2">Sugar transporter SWEET</fullName>
    </submittedName>
</protein>
<reference evidence="2" key="1">
    <citation type="submission" date="2022-11" db="UniProtKB">
        <authorList>
            <consortium name="WormBaseParasite"/>
        </authorList>
    </citation>
    <scope>IDENTIFICATION</scope>
</reference>
<proteinExistence type="predicted"/>
<evidence type="ECO:0000313" key="2">
    <source>
        <dbReference type="WBParaSite" id="PS1159_v2.g14006.t1"/>
    </source>
</evidence>
<accession>A0AC35F555</accession>
<evidence type="ECO:0000313" key="1">
    <source>
        <dbReference type="Proteomes" id="UP000887580"/>
    </source>
</evidence>
<dbReference type="Proteomes" id="UP000887580">
    <property type="component" value="Unplaced"/>
</dbReference>
<dbReference type="WBParaSite" id="PS1159_v2.g14006.t1">
    <property type="protein sequence ID" value="PS1159_v2.g14006.t1"/>
    <property type="gene ID" value="PS1159_v2.g14006"/>
</dbReference>
<name>A0AC35F555_9BILA</name>